<evidence type="ECO:0000259" key="5">
    <source>
        <dbReference type="Pfam" id="PF22435"/>
    </source>
</evidence>
<dbReference type="PANTHER" id="PTHR43191:SF2">
    <property type="entry name" value="RRNA METHYLTRANSFERASE 3, MITOCHONDRIAL"/>
    <property type="match status" value="1"/>
</dbReference>
<dbReference type="GO" id="GO:0008168">
    <property type="term" value="F:methyltransferase activity"/>
    <property type="evidence" value="ECO:0007669"/>
    <property type="project" value="UniProtKB-KW"/>
</dbReference>
<dbReference type="SUPFAM" id="SSF75217">
    <property type="entry name" value="alpha/beta knot"/>
    <property type="match status" value="1"/>
</dbReference>
<name>A0ABY6CXP6_9BACT</name>
<dbReference type="RefSeq" id="WP_263049370.1">
    <property type="nucleotide sequence ID" value="NZ_CP106735.1"/>
</dbReference>
<dbReference type="PANTHER" id="PTHR43191">
    <property type="entry name" value="RRNA METHYLTRANSFERASE 3"/>
    <property type="match status" value="1"/>
</dbReference>
<dbReference type="Proteomes" id="UP001062165">
    <property type="component" value="Chromosome"/>
</dbReference>
<evidence type="ECO:0000256" key="2">
    <source>
        <dbReference type="ARBA" id="ARBA00022603"/>
    </source>
</evidence>
<comment type="similarity">
    <text evidence="1">Belongs to the class IV-like SAM-binding methyltransferase superfamily. RNA methyltransferase TrmH family.</text>
</comment>
<evidence type="ECO:0000256" key="3">
    <source>
        <dbReference type="ARBA" id="ARBA00022679"/>
    </source>
</evidence>
<dbReference type="InterPro" id="IPR029064">
    <property type="entry name" value="Ribosomal_eL30-like_sf"/>
</dbReference>
<dbReference type="Gene3D" id="3.40.1280.10">
    <property type="match status" value="1"/>
</dbReference>
<evidence type="ECO:0000313" key="7">
    <source>
        <dbReference type="Proteomes" id="UP001062165"/>
    </source>
</evidence>
<keyword evidence="3" id="KW-0808">Transferase</keyword>
<dbReference type="SUPFAM" id="SSF55315">
    <property type="entry name" value="L30e-like"/>
    <property type="match status" value="1"/>
</dbReference>
<accession>A0ABY6CXP6</accession>
<sequence>MISNRESKFIKSLQLKKFRQLENQFVVEGAKNVLELLQSNLEIVNVYATKDFQDKHSVELSQVSSLVVEAKAAELSKVGTFTNNNSVLAIAKIPVAIEIDSSQSILAFDRIKDPGNLGTVIRIADWYGFKQIVCSPESVDCYNPKVISATMGSFARVRVHYTSLAGLLPTAQHVYGTTLQGDNIHQLKFQEPAIVVFGNESEGLHEELKQYLTQEVFIPGYGEAESLNVAVSTAVFCDNFRRLLKR</sequence>
<dbReference type="InterPro" id="IPR053888">
    <property type="entry name" value="MRM3-like_sub_bind"/>
</dbReference>
<evidence type="ECO:0000259" key="4">
    <source>
        <dbReference type="Pfam" id="PF00588"/>
    </source>
</evidence>
<dbReference type="Pfam" id="PF00588">
    <property type="entry name" value="SpoU_methylase"/>
    <property type="match status" value="1"/>
</dbReference>
<feature type="domain" description="tRNA/rRNA methyltransferase SpoU type" evidence="4">
    <location>
        <begin position="105"/>
        <end position="237"/>
    </location>
</feature>
<reference evidence="6" key="1">
    <citation type="submission" date="2022-10" db="EMBL/GenBank/DDBJ databases">
        <title>Comparative genomics and taxonomic characterization of three novel marine species of genus Reichenbachiella exhibiting antioxidant and polysaccharide degradation activities.</title>
        <authorList>
            <person name="Muhammad N."/>
            <person name="Lee Y.-J."/>
            <person name="Ko J."/>
            <person name="Kim S.-G."/>
        </authorList>
    </citation>
    <scope>NUCLEOTIDE SEQUENCE</scope>
    <source>
        <strain evidence="6">Wsw4-B4</strain>
    </source>
</reference>
<protein>
    <submittedName>
        <fullName evidence="6">RNA methyltransferase</fullName>
    </submittedName>
</protein>
<organism evidence="6 7">
    <name type="scientific">Reichenbachiella carrageenanivorans</name>
    <dbReference type="NCBI Taxonomy" id="2979869"/>
    <lineage>
        <taxon>Bacteria</taxon>
        <taxon>Pseudomonadati</taxon>
        <taxon>Bacteroidota</taxon>
        <taxon>Cytophagia</taxon>
        <taxon>Cytophagales</taxon>
        <taxon>Reichenbachiellaceae</taxon>
        <taxon>Reichenbachiella</taxon>
    </lineage>
</organism>
<dbReference type="EMBL" id="CP106735">
    <property type="protein sequence ID" value="UXX77623.1"/>
    <property type="molecule type" value="Genomic_DNA"/>
</dbReference>
<keyword evidence="7" id="KW-1185">Reference proteome</keyword>
<dbReference type="CDD" id="cd18109">
    <property type="entry name" value="SpoU-like_RNA-MTase"/>
    <property type="match status" value="1"/>
</dbReference>
<dbReference type="InterPro" id="IPR051259">
    <property type="entry name" value="rRNA_Methyltransferase"/>
</dbReference>
<proteinExistence type="inferred from homology"/>
<dbReference type="Gene3D" id="3.30.1330.30">
    <property type="match status" value="1"/>
</dbReference>
<dbReference type="InterPro" id="IPR001537">
    <property type="entry name" value="SpoU_MeTrfase"/>
</dbReference>
<dbReference type="InterPro" id="IPR029026">
    <property type="entry name" value="tRNA_m1G_MTases_N"/>
</dbReference>
<dbReference type="GO" id="GO:0032259">
    <property type="term" value="P:methylation"/>
    <property type="evidence" value="ECO:0007669"/>
    <property type="project" value="UniProtKB-KW"/>
</dbReference>
<dbReference type="Pfam" id="PF22435">
    <property type="entry name" value="MRM3-like_sub_bind"/>
    <property type="match status" value="1"/>
</dbReference>
<gene>
    <name evidence="6" type="ORF">N7E81_09605</name>
</gene>
<dbReference type="InterPro" id="IPR029028">
    <property type="entry name" value="Alpha/beta_knot_MTases"/>
</dbReference>
<evidence type="ECO:0000313" key="6">
    <source>
        <dbReference type="EMBL" id="UXX77623.1"/>
    </source>
</evidence>
<feature type="domain" description="MRM3-like substrate binding" evidence="5">
    <location>
        <begin position="5"/>
        <end position="89"/>
    </location>
</feature>
<evidence type="ECO:0000256" key="1">
    <source>
        <dbReference type="ARBA" id="ARBA00007228"/>
    </source>
</evidence>
<keyword evidence="2 6" id="KW-0489">Methyltransferase</keyword>